<protein>
    <submittedName>
        <fullName evidence="2">Uncharacterized protein</fullName>
    </submittedName>
</protein>
<evidence type="ECO:0000256" key="1">
    <source>
        <dbReference type="SAM" id="MobiDB-lite"/>
    </source>
</evidence>
<dbReference type="EMBL" id="CP097502">
    <property type="protein sequence ID" value="URD72694.1"/>
    <property type="molecule type" value="Genomic_DNA"/>
</dbReference>
<proteinExistence type="predicted"/>
<sequence length="93" mass="10391">MDRLPHGVRIFGCSLGRFGETHVPTLPRDSEYRPLTAGSHRRALGKSNWVSNHKGHLRQVMIFAGGGLTGIHRQGKMPNWSSRDEKSTKPSPF</sequence>
<accession>A0A9E7E902</accession>
<evidence type="ECO:0000313" key="2">
    <source>
        <dbReference type="EMBL" id="URD72694.1"/>
    </source>
</evidence>
<dbReference type="AlphaFoldDB" id="A0A9E7E902"/>
<feature type="compositionally biased region" description="Basic and acidic residues" evidence="1">
    <location>
        <begin position="82"/>
        <end position="93"/>
    </location>
</feature>
<reference evidence="2" key="1">
    <citation type="submission" date="2022-05" db="EMBL/GenBank/DDBJ databases">
        <title>The Musa troglodytarum L. genome provides insights into the mechanism of non-climacteric behaviour and enrichment of carotenoids.</title>
        <authorList>
            <person name="Wang J."/>
        </authorList>
    </citation>
    <scope>NUCLEOTIDE SEQUENCE</scope>
    <source>
        <tissue evidence="2">Leaf</tissue>
    </source>
</reference>
<keyword evidence="3" id="KW-1185">Reference proteome</keyword>
<name>A0A9E7E902_9LILI</name>
<dbReference type="Proteomes" id="UP001055439">
    <property type="component" value="Chromosome 1"/>
</dbReference>
<feature type="region of interest" description="Disordered" evidence="1">
    <location>
        <begin position="73"/>
        <end position="93"/>
    </location>
</feature>
<gene>
    <name evidence="2" type="ORF">MUK42_34637</name>
</gene>
<evidence type="ECO:0000313" key="3">
    <source>
        <dbReference type="Proteomes" id="UP001055439"/>
    </source>
</evidence>
<organism evidence="2 3">
    <name type="scientific">Musa troglodytarum</name>
    <name type="common">fe'i banana</name>
    <dbReference type="NCBI Taxonomy" id="320322"/>
    <lineage>
        <taxon>Eukaryota</taxon>
        <taxon>Viridiplantae</taxon>
        <taxon>Streptophyta</taxon>
        <taxon>Embryophyta</taxon>
        <taxon>Tracheophyta</taxon>
        <taxon>Spermatophyta</taxon>
        <taxon>Magnoliopsida</taxon>
        <taxon>Liliopsida</taxon>
        <taxon>Zingiberales</taxon>
        <taxon>Musaceae</taxon>
        <taxon>Musa</taxon>
    </lineage>
</organism>